<dbReference type="AlphaFoldDB" id="A0A2Y9BCG2"/>
<reference evidence="1 2" key="1">
    <citation type="submission" date="2018-05" db="EMBL/GenBank/DDBJ databases">
        <title>The Hungate 1000. A catalogue of reference genomes from the rumen microbiome.</title>
        <authorList>
            <person name="Kelly W."/>
        </authorList>
    </citation>
    <scope>NUCLEOTIDE SEQUENCE [LARGE SCALE GENOMIC DNA]</scope>
    <source>
        <strain evidence="1 2">NLAE-zl-C242</strain>
    </source>
</reference>
<dbReference type="EMBL" id="QGDL01000005">
    <property type="protein sequence ID" value="PWJ29875.1"/>
    <property type="molecule type" value="Genomic_DNA"/>
</dbReference>
<sequence>MNNNKRKKKRWPESFVGKAFIICLLVLIAANLLYPSKKKSTEENRMLTERPKMTVSGLVSGSYMKQYESYQADQFIGRNFLRKLKVTLNRIGGSKEENGVFIGKKGQLLEDIAVPEQDSLKSNVDAIKNFAESYDDIPVSMILVPDAASVLSSRLPSLASVADQNACISQVKKELGSSVQWIDAVQAMNKHKEEKIYYKTDHHWTTLGAFYTFQEAAPTLGISTDVSSSFVSYPVATDFNGTLAAKSGCRMGEKEEIDIYVPKDADNDVIVNYVDEQVKETTLYEADMLKTRDKYAVFLGGNTSLIDIKTLAPGQKRLLVVKDSYANSFVPFLTPYFREIVMLDPRYYTGNIQDVMDTYNITDVLFLYNGNTFFQDNNISGVLSSEQSD</sequence>
<name>A0A2Y9BCG2_9FIRM</name>
<dbReference type="Pfam" id="PF14286">
    <property type="entry name" value="DHHW"/>
    <property type="match status" value="1"/>
</dbReference>
<organism evidence="1 2">
    <name type="scientific">Faecalicatena orotica</name>
    <dbReference type="NCBI Taxonomy" id="1544"/>
    <lineage>
        <taxon>Bacteria</taxon>
        <taxon>Bacillati</taxon>
        <taxon>Bacillota</taxon>
        <taxon>Clostridia</taxon>
        <taxon>Lachnospirales</taxon>
        <taxon>Lachnospiraceae</taxon>
        <taxon>Faecalicatena</taxon>
    </lineage>
</organism>
<dbReference type="OrthoDB" id="175771at2"/>
<evidence type="ECO:0000313" key="1">
    <source>
        <dbReference type="EMBL" id="PWJ29875.1"/>
    </source>
</evidence>
<evidence type="ECO:0000313" key="2">
    <source>
        <dbReference type="Proteomes" id="UP000245845"/>
    </source>
</evidence>
<comment type="caution">
    <text evidence="1">The sequence shown here is derived from an EMBL/GenBank/DDBJ whole genome shotgun (WGS) entry which is preliminary data.</text>
</comment>
<proteinExistence type="predicted"/>
<keyword evidence="2" id="KW-1185">Reference proteome</keyword>
<dbReference type="RefSeq" id="WP_109731006.1">
    <property type="nucleotide sequence ID" value="NZ_BAAACK010000018.1"/>
</dbReference>
<dbReference type="InterPro" id="IPR025945">
    <property type="entry name" value="DHHW"/>
</dbReference>
<protein>
    <submittedName>
        <fullName evidence="1">DHHW motif protein</fullName>
    </submittedName>
</protein>
<dbReference type="Proteomes" id="UP000245845">
    <property type="component" value="Unassembled WGS sequence"/>
</dbReference>
<accession>A0A2Y9BCG2</accession>
<gene>
    <name evidence="1" type="ORF">A8806_105178</name>
</gene>